<dbReference type="GO" id="GO:0043139">
    <property type="term" value="F:5'-3' DNA helicase activity"/>
    <property type="evidence" value="ECO:0007669"/>
    <property type="project" value="InterPro"/>
</dbReference>
<proteinExistence type="predicted"/>
<dbReference type="InterPro" id="IPR027032">
    <property type="entry name" value="Twinkle-like"/>
</dbReference>
<dbReference type="PANTHER" id="PTHR12873:SF0">
    <property type="entry name" value="TWINKLE MTDNA HELICASE"/>
    <property type="match status" value="1"/>
</dbReference>
<dbReference type="OrthoDB" id="1898560at2759"/>
<accession>A0A7J7P1T0</accession>
<evidence type="ECO:0000313" key="1">
    <source>
        <dbReference type="EMBL" id="KAF6173144.1"/>
    </source>
</evidence>
<comment type="caution">
    <text evidence="1">The sequence shown here is derived from an EMBL/GenBank/DDBJ whole genome shotgun (WGS) entry which is preliminary data.</text>
</comment>
<dbReference type="PANTHER" id="PTHR12873">
    <property type="entry name" value="T7-LIKE MITOCHONDRIAL DNA HELICASE"/>
    <property type="match status" value="1"/>
</dbReference>
<dbReference type="AlphaFoldDB" id="A0A7J7P1T0"/>
<dbReference type="Gene3D" id="3.40.50.300">
    <property type="entry name" value="P-loop containing nucleotide triphosphate hydrolases"/>
    <property type="match status" value="1"/>
</dbReference>
<dbReference type="EMBL" id="JACGCM010000354">
    <property type="protein sequence ID" value="KAF6173144.1"/>
    <property type="molecule type" value="Genomic_DNA"/>
</dbReference>
<organism evidence="1 2">
    <name type="scientific">Kingdonia uniflora</name>
    <dbReference type="NCBI Taxonomy" id="39325"/>
    <lineage>
        <taxon>Eukaryota</taxon>
        <taxon>Viridiplantae</taxon>
        <taxon>Streptophyta</taxon>
        <taxon>Embryophyta</taxon>
        <taxon>Tracheophyta</taxon>
        <taxon>Spermatophyta</taxon>
        <taxon>Magnoliopsida</taxon>
        <taxon>Ranunculales</taxon>
        <taxon>Circaeasteraceae</taxon>
        <taxon>Kingdonia</taxon>
    </lineage>
</organism>
<evidence type="ECO:0008006" key="3">
    <source>
        <dbReference type="Google" id="ProtNLM"/>
    </source>
</evidence>
<dbReference type="GO" id="GO:0003697">
    <property type="term" value="F:single-stranded DNA binding"/>
    <property type="evidence" value="ECO:0007669"/>
    <property type="project" value="InterPro"/>
</dbReference>
<name>A0A7J7P1T0_9MAGN</name>
<dbReference type="Proteomes" id="UP000541444">
    <property type="component" value="Unassembled WGS sequence"/>
</dbReference>
<gene>
    <name evidence="1" type="ORF">GIB67_028442</name>
</gene>
<keyword evidence="2" id="KW-1185">Reference proteome</keyword>
<dbReference type="InterPro" id="IPR027417">
    <property type="entry name" value="P-loop_NTPase"/>
</dbReference>
<dbReference type="Gene3D" id="3.40.1360.10">
    <property type="match status" value="1"/>
</dbReference>
<protein>
    <recommendedName>
        <fullName evidence="3">Toprim domain-containing protein</fullName>
    </recommendedName>
</protein>
<evidence type="ECO:0000313" key="2">
    <source>
        <dbReference type="Proteomes" id="UP000541444"/>
    </source>
</evidence>
<reference evidence="1 2" key="1">
    <citation type="journal article" date="2020" name="IScience">
        <title>Genome Sequencing of the Endangered Kingdonia uniflora (Circaeasteraceae, Ranunculales) Reveals Potential Mechanisms of Evolutionary Specialization.</title>
        <authorList>
            <person name="Sun Y."/>
            <person name="Deng T."/>
            <person name="Zhang A."/>
            <person name="Moore M.J."/>
            <person name="Landis J.B."/>
            <person name="Lin N."/>
            <person name="Zhang H."/>
            <person name="Zhang X."/>
            <person name="Huang J."/>
            <person name="Zhang X."/>
            <person name="Sun H."/>
            <person name="Wang H."/>
        </authorList>
    </citation>
    <scope>NUCLEOTIDE SEQUENCE [LARGE SCALE GENOMIC DNA]</scope>
    <source>
        <strain evidence="1">TB1705</strain>
        <tissue evidence="1">Leaf</tissue>
    </source>
</reference>
<sequence length="260" mass="29846">MCCLEEGEPIKSRVFFYWGPTRIILATDGDAPGQALAEELARRLGKERCWRVKWPKKNEAEDFKDANEVLMCLGANKLKQVIMEADVYPIMGLFKFSDFFSEIDAYYNHEGFELGVSTGWKALNQFYNLGVFPLPMPSLGGPYRVKANSDLRVSIIFKRHVEGKVALQWKLSLEEDEKSKVEEEFMFWGLEVVPGELTIVSGVPNSGKSEWIDALLCNINENVGWKFVLCSMENQVREHARKLLEKHIEKPFFKTGYDFV</sequence>